<evidence type="ECO:0000313" key="2">
    <source>
        <dbReference type="WBParaSite" id="nRc.2.0.1.t27957-RA"/>
    </source>
</evidence>
<dbReference type="Proteomes" id="UP000887565">
    <property type="component" value="Unplaced"/>
</dbReference>
<proteinExistence type="predicted"/>
<protein>
    <submittedName>
        <fullName evidence="2">Uncharacterized protein</fullName>
    </submittedName>
</protein>
<dbReference type="WBParaSite" id="nRc.2.0.1.t27957-RA">
    <property type="protein sequence ID" value="nRc.2.0.1.t27957-RA"/>
    <property type="gene ID" value="nRc.2.0.1.g27957"/>
</dbReference>
<sequence length="85" mass="9633">MAQISINNFFNKAVLPPPSQQNGKEGEYSALLENDLIKASTITKEEVDQRTDYGVAELKKLTEIYQDVLAIKKDAIAEEWELFKT</sequence>
<name>A0A915JPE2_ROMCU</name>
<accession>A0A915JPE2</accession>
<evidence type="ECO:0000313" key="1">
    <source>
        <dbReference type="Proteomes" id="UP000887565"/>
    </source>
</evidence>
<dbReference type="AlphaFoldDB" id="A0A915JPE2"/>
<organism evidence="1 2">
    <name type="scientific">Romanomermis culicivorax</name>
    <name type="common">Nematode worm</name>
    <dbReference type="NCBI Taxonomy" id="13658"/>
    <lineage>
        <taxon>Eukaryota</taxon>
        <taxon>Metazoa</taxon>
        <taxon>Ecdysozoa</taxon>
        <taxon>Nematoda</taxon>
        <taxon>Enoplea</taxon>
        <taxon>Dorylaimia</taxon>
        <taxon>Mermithida</taxon>
        <taxon>Mermithoidea</taxon>
        <taxon>Mermithidae</taxon>
        <taxon>Romanomermis</taxon>
    </lineage>
</organism>
<reference evidence="2" key="1">
    <citation type="submission" date="2022-11" db="UniProtKB">
        <authorList>
            <consortium name="WormBaseParasite"/>
        </authorList>
    </citation>
    <scope>IDENTIFICATION</scope>
</reference>
<keyword evidence="1" id="KW-1185">Reference proteome</keyword>